<reference evidence="6" key="1">
    <citation type="journal article" date="2016" name="Genome Announc.">
        <title>Draft genome sequences of fungus Aspergillus calidoustus.</title>
        <authorList>
            <person name="Horn F."/>
            <person name="Linde J."/>
            <person name="Mattern D.J."/>
            <person name="Walther G."/>
            <person name="Guthke R."/>
            <person name="Scherlach K."/>
            <person name="Martin K."/>
            <person name="Brakhage A.A."/>
            <person name="Petzke L."/>
            <person name="Valiante V."/>
        </authorList>
    </citation>
    <scope>NUCLEOTIDE SEQUENCE [LARGE SCALE GENOMIC DNA]</scope>
    <source>
        <strain evidence="6">SF006504</strain>
    </source>
</reference>
<evidence type="ECO:0000313" key="5">
    <source>
        <dbReference type="EMBL" id="CEL05769.1"/>
    </source>
</evidence>
<dbReference type="EMBL" id="CDMC01000005">
    <property type="protein sequence ID" value="CEL05769.1"/>
    <property type="molecule type" value="Genomic_DNA"/>
</dbReference>
<dbReference type="Proteomes" id="UP000054771">
    <property type="component" value="Unassembled WGS sequence"/>
</dbReference>
<dbReference type="OrthoDB" id="626167at2759"/>
<dbReference type="SUPFAM" id="SSF56112">
    <property type="entry name" value="Protein kinase-like (PK-like)"/>
    <property type="match status" value="1"/>
</dbReference>
<dbReference type="OMA" id="NANILQM"/>
<feature type="repeat" description="ANK" evidence="3">
    <location>
        <begin position="921"/>
        <end position="954"/>
    </location>
</feature>
<dbReference type="PANTHER" id="PTHR24198:SF165">
    <property type="entry name" value="ANKYRIN REPEAT-CONTAINING PROTEIN-RELATED"/>
    <property type="match status" value="1"/>
</dbReference>
<dbReference type="AlphaFoldDB" id="A0A0U5C9R5"/>
<dbReference type="PANTHER" id="PTHR24198">
    <property type="entry name" value="ANKYRIN REPEAT AND PROTEIN KINASE DOMAIN-CONTAINING PROTEIN"/>
    <property type="match status" value="1"/>
</dbReference>
<evidence type="ECO:0000256" key="2">
    <source>
        <dbReference type="ARBA" id="ARBA00023043"/>
    </source>
</evidence>
<evidence type="ECO:0000313" key="6">
    <source>
        <dbReference type="Proteomes" id="UP000054771"/>
    </source>
</evidence>
<dbReference type="SMART" id="SM00220">
    <property type="entry name" value="S_TKc"/>
    <property type="match status" value="1"/>
</dbReference>
<dbReference type="STRING" id="454130.A0A0U5C9R5"/>
<dbReference type="InterPro" id="IPR011009">
    <property type="entry name" value="Kinase-like_dom_sf"/>
</dbReference>
<organism evidence="5 6">
    <name type="scientific">Aspergillus calidoustus</name>
    <dbReference type="NCBI Taxonomy" id="454130"/>
    <lineage>
        <taxon>Eukaryota</taxon>
        <taxon>Fungi</taxon>
        <taxon>Dikarya</taxon>
        <taxon>Ascomycota</taxon>
        <taxon>Pezizomycotina</taxon>
        <taxon>Eurotiomycetes</taxon>
        <taxon>Eurotiomycetidae</taxon>
        <taxon>Eurotiales</taxon>
        <taxon>Aspergillaceae</taxon>
        <taxon>Aspergillus</taxon>
        <taxon>Aspergillus subgen. Nidulantes</taxon>
    </lineage>
</organism>
<dbReference type="PROSITE" id="PS00108">
    <property type="entry name" value="PROTEIN_KINASE_ST"/>
    <property type="match status" value="1"/>
</dbReference>
<dbReference type="PROSITE" id="PS50088">
    <property type="entry name" value="ANK_REPEAT"/>
    <property type="match status" value="3"/>
</dbReference>
<dbReference type="PROSITE" id="PS50297">
    <property type="entry name" value="ANK_REP_REGION"/>
    <property type="match status" value="2"/>
</dbReference>
<dbReference type="GO" id="GO:0004672">
    <property type="term" value="F:protein kinase activity"/>
    <property type="evidence" value="ECO:0007669"/>
    <property type="project" value="InterPro"/>
</dbReference>
<feature type="repeat" description="ANK" evidence="3">
    <location>
        <begin position="886"/>
        <end position="918"/>
    </location>
</feature>
<dbReference type="Pfam" id="PF00069">
    <property type="entry name" value="Pkinase"/>
    <property type="match status" value="1"/>
</dbReference>
<dbReference type="Gene3D" id="1.10.510.10">
    <property type="entry name" value="Transferase(Phosphotransferase) domain 1"/>
    <property type="match status" value="1"/>
</dbReference>
<dbReference type="InterPro" id="IPR000719">
    <property type="entry name" value="Prot_kinase_dom"/>
</dbReference>
<evidence type="ECO:0000259" key="4">
    <source>
        <dbReference type="PROSITE" id="PS50011"/>
    </source>
</evidence>
<accession>A0A0U5C9R5</accession>
<dbReference type="GO" id="GO:0005524">
    <property type="term" value="F:ATP binding"/>
    <property type="evidence" value="ECO:0007669"/>
    <property type="project" value="InterPro"/>
</dbReference>
<sequence length="1223" mass="135990">MSFSYSWSDSSVGSTAPTQTRQLSTSFALEILLLGAVSGLQQIEEPGLYTHSGVRTRAVGQGAVSSVHLQEFRGRLVAVKHPRDVIRSLKTPQATFDEYIRHVLAEIRVLADGTLRTHPNIVRLYGYSVGSGDTPRALMIYEGSKWGSLDSFLAGVSPAPASVKANLCIDVARGLHALHASHICHGDVKAANVLVFAGDGPVKWNAKLADFGQAILGNPNNLDASVQCPLGTPLFRAPELSGSRQDFTIASAIKTDIYSFGLLAFQVLEDGQDYYQVYLASEKAGGNHTNDSNPRPFPSTTMLRVLHEYVSRQISALPNECRRENPGARLSMQRILDRIDREIPDEFSKHPQLLKRVEELLATYESIPLLSDDQDNESRTPEDILFDEDWWNTLENILPSLGRRAPARDVVSVLNCSLSELDDMYISRAELLDDIFPVVINEKIIEELMWVVERQRNHGGDEAEAASAAMLLAECCGVGFGLSNSTEAMISWMEQAAALGSLRAKLWLPRVQFIFRNHQNPPSPCDSFDGSFDILSLLRANGKSQREAARMQIGACHSGDTVATGKESASILLHLEVFSEGDPDMLSRLHFSSWLGDRMALDELLSNKAAINAVSPKGRTALFYACLAGHLEITNLLLAAGADPTISDLEGVKPLHLCIMFDEPNMEAACEALVSRGARLDARLKGDMFWRLYDLELVGTPVHWAISTHSTRLVEVYLDAQAPSIGLDLAIRGFFPDIIGLLLVRGAMWEGNHTPMEALAPPRHLFNHWLCHGPDRLTCITETLDVLERHGFRVQDLPIHDDYWAHSRSAYPVLLSFIASVRNEESLTLVYEYIRRVRGLRGYRRSQFDALTAAILRPTQAYGYEELLRHILAHYTPNELNSYLPDGQAYIHVAVSNGRVLATRLLLEYGADVNIRTREFHRLTPLSCALSENNPSDLIRLLIAFGADIASEDTSGFFSPLGHAVEKNDLPTELYDTFLEAAGTKDIILGGLWGLIVRFRNVDRQLLVLKYLLCHELVRPHLNEPDEHGLALIYYGITSINVDILNLLLEAGVRPDTSFPATNGEYTALHVALHATRAEYESLPQLEQADREFLLQKLATYIRITRRLLESFHEVQSPWFAEITPLHLATYIGCENDVELSRHFELRMEDAHTRGRWPTNGDLVTPAELRSGSVCSTGPYYIPMSAEDGDRLFAKQTLEAQRIIKNSQDFPGPIGLSDSDLDE</sequence>
<dbReference type="Gene3D" id="1.25.40.20">
    <property type="entry name" value="Ankyrin repeat-containing domain"/>
    <property type="match status" value="3"/>
</dbReference>
<keyword evidence="2 3" id="KW-0040">ANK repeat</keyword>
<dbReference type="InterPro" id="IPR036770">
    <property type="entry name" value="Ankyrin_rpt-contain_sf"/>
</dbReference>
<dbReference type="Pfam" id="PF12796">
    <property type="entry name" value="Ank_2"/>
    <property type="match status" value="2"/>
</dbReference>
<dbReference type="SMART" id="SM00248">
    <property type="entry name" value="ANK"/>
    <property type="match status" value="7"/>
</dbReference>
<dbReference type="InterPro" id="IPR008271">
    <property type="entry name" value="Ser/Thr_kinase_AS"/>
</dbReference>
<evidence type="ECO:0000256" key="1">
    <source>
        <dbReference type="ARBA" id="ARBA00022737"/>
    </source>
</evidence>
<evidence type="ECO:0000256" key="3">
    <source>
        <dbReference type="PROSITE-ProRule" id="PRU00023"/>
    </source>
</evidence>
<keyword evidence="6" id="KW-1185">Reference proteome</keyword>
<protein>
    <recommendedName>
        <fullName evidence="4">Protein kinase domain-containing protein</fullName>
    </recommendedName>
</protein>
<dbReference type="SUPFAM" id="SSF48403">
    <property type="entry name" value="Ankyrin repeat"/>
    <property type="match status" value="2"/>
</dbReference>
<gene>
    <name evidence="5" type="ORF">ASPCAL06884</name>
</gene>
<name>A0A0U5C9R5_ASPCI</name>
<feature type="domain" description="Protein kinase" evidence="4">
    <location>
        <begin position="53"/>
        <end position="353"/>
    </location>
</feature>
<proteinExistence type="predicted"/>
<dbReference type="PROSITE" id="PS50011">
    <property type="entry name" value="PROTEIN_KINASE_DOM"/>
    <property type="match status" value="1"/>
</dbReference>
<feature type="repeat" description="ANK" evidence="3">
    <location>
        <begin position="617"/>
        <end position="649"/>
    </location>
</feature>
<keyword evidence="1" id="KW-0677">Repeat</keyword>
<dbReference type="InterPro" id="IPR002110">
    <property type="entry name" value="Ankyrin_rpt"/>
</dbReference>
<dbReference type="PRINTS" id="PR01415">
    <property type="entry name" value="ANKYRIN"/>
</dbReference>